<organism evidence="1">
    <name type="scientific">bioreactor metagenome</name>
    <dbReference type="NCBI Taxonomy" id="1076179"/>
    <lineage>
        <taxon>unclassified sequences</taxon>
        <taxon>metagenomes</taxon>
        <taxon>ecological metagenomes</taxon>
    </lineage>
</organism>
<evidence type="ECO:0000313" key="1">
    <source>
        <dbReference type="EMBL" id="MPN32872.1"/>
    </source>
</evidence>
<accession>A0A645H3H4</accession>
<protein>
    <submittedName>
        <fullName evidence="1">Uncharacterized protein</fullName>
    </submittedName>
</protein>
<reference evidence="1" key="1">
    <citation type="submission" date="2019-08" db="EMBL/GenBank/DDBJ databases">
        <authorList>
            <person name="Kucharzyk K."/>
            <person name="Murdoch R.W."/>
            <person name="Higgins S."/>
            <person name="Loffler F."/>
        </authorList>
    </citation>
    <scope>NUCLEOTIDE SEQUENCE</scope>
</reference>
<name>A0A645H3H4_9ZZZZ</name>
<gene>
    <name evidence="1" type="ORF">SDC9_180355</name>
</gene>
<dbReference type="AlphaFoldDB" id="A0A645H3H4"/>
<sequence>MMQPSIPSAACACKALISAREETPPEAITLTPLALASSAVASTFTPESIPSLLISVKIICSTPTAAIFFANSTAPIPPIMPQPSTATSPFLASIPTTTWPGNFWQASRTSSGSRTATDPKITRVTPSASIFSILANVRIPPPTCTGILTLAKILLITSVLLL</sequence>
<dbReference type="EMBL" id="VSSQ01085105">
    <property type="protein sequence ID" value="MPN32872.1"/>
    <property type="molecule type" value="Genomic_DNA"/>
</dbReference>
<comment type="caution">
    <text evidence="1">The sequence shown here is derived from an EMBL/GenBank/DDBJ whole genome shotgun (WGS) entry which is preliminary data.</text>
</comment>
<proteinExistence type="predicted"/>